<accession>A0A8S1ABJ7</accession>
<dbReference type="OrthoDB" id="6236007at2759"/>
<proteinExistence type="predicted"/>
<dbReference type="EMBL" id="CADEBD010000311">
    <property type="protein sequence ID" value="CAB3241832.1"/>
    <property type="molecule type" value="Genomic_DNA"/>
</dbReference>
<name>A0A8S1ABJ7_ARCPL</name>
<evidence type="ECO:0000313" key="1">
    <source>
        <dbReference type="EMBL" id="CAB3241832.1"/>
    </source>
</evidence>
<sequence length="118" mass="13927">MLKESEKKVKHFFISEEEIREMQQKVPDELIALPGTTRIHQIITTAKQDSDETIYYEEDVMLEEILDIEELEINADSVDNIEEIKTEHIEPEMADDPENDEMMIDLLKQKESLCKHQH</sequence>
<evidence type="ECO:0000313" key="2">
    <source>
        <dbReference type="Proteomes" id="UP000494256"/>
    </source>
</evidence>
<gene>
    <name evidence="1" type="ORF">APLA_LOCUS9632</name>
</gene>
<dbReference type="AlphaFoldDB" id="A0A8S1ABJ7"/>
<dbReference type="Proteomes" id="UP000494256">
    <property type="component" value="Unassembled WGS sequence"/>
</dbReference>
<reference evidence="1 2" key="1">
    <citation type="submission" date="2020-04" db="EMBL/GenBank/DDBJ databases">
        <authorList>
            <person name="Wallbank WR R."/>
            <person name="Pardo Diaz C."/>
            <person name="Kozak K."/>
            <person name="Martin S."/>
            <person name="Jiggins C."/>
            <person name="Moest M."/>
            <person name="Warren A I."/>
            <person name="Byers J.R.P. K."/>
            <person name="Montejo-Kovacevich G."/>
            <person name="Yen C E."/>
        </authorList>
    </citation>
    <scope>NUCLEOTIDE SEQUENCE [LARGE SCALE GENOMIC DNA]</scope>
</reference>
<protein>
    <submittedName>
        <fullName evidence="1">Uncharacterized protein</fullName>
    </submittedName>
</protein>
<comment type="caution">
    <text evidence="1">The sequence shown here is derived from an EMBL/GenBank/DDBJ whole genome shotgun (WGS) entry which is preliminary data.</text>
</comment>
<organism evidence="1 2">
    <name type="scientific">Arctia plantaginis</name>
    <name type="common">Wood tiger moth</name>
    <name type="synonym">Phalaena plantaginis</name>
    <dbReference type="NCBI Taxonomy" id="874455"/>
    <lineage>
        <taxon>Eukaryota</taxon>
        <taxon>Metazoa</taxon>
        <taxon>Ecdysozoa</taxon>
        <taxon>Arthropoda</taxon>
        <taxon>Hexapoda</taxon>
        <taxon>Insecta</taxon>
        <taxon>Pterygota</taxon>
        <taxon>Neoptera</taxon>
        <taxon>Endopterygota</taxon>
        <taxon>Lepidoptera</taxon>
        <taxon>Glossata</taxon>
        <taxon>Ditrysia</taxon>
        <taxon>Noctuoidea</taxon>
        <taxon>Erebidae</taxon>
        <taxon>Arctiinae</taxon>
        <taxon>Arctia</taxon>
    </lineage>
</organism>